<dbReference type="AlphaFoldDB" id="A0A1G9VZT0"/>
<keyword evidence="1" id="KW-0472">Membrane</keyword>
<keyword evidence="1" id="KW-0812">Transmembrane</keyword>
<organism evidence="2 3">
    <name type="scientific">Acetanaerobacterium elongatum</name>
    <dbReference type="NCBI Taxonomy" id="258515"/>
    <lineage>
        <taxon>Bacteria</taxon>
        <taxon>Bacillati</taxon>
        <taxon>Bacillota</taxon>
        <taxon>Clostridia</taxon>
        <taxon>Eubacteriales</taxon>
        <taxon>Oscillospiraceae</taxon>
        <taxon>Acetanaerobacterium</taxon>
    </lineage>
</organism>
<name>A0A1G9VZT0_9FIRM</name>
<keyword evidence="3" id="KW-1185">Reference proteome</keyword>
<evidence type="ECO:0000313" key="2">
    <source>
        <dbReference type="EMBL" id="SDM77809.1"/>
    </source>
</evidence>
<feature type="transmembrane region" description="Helical" evidence="1">
    <location>
        <begin position="48"/>
        <end position="70"/>
    </location>
</feature>
<sequence length="273" mass="29586">MNLLQSVSFLVCLCLLICMIASAIYLLRYMAVKSRKQGKFSLSTPPAATALGVFVLSLAGAVLVLIFGMAPEAAGPDGTPVNTASADNATLFLKESRTVLGQIVLGEQDTEAAKQQLDKLKRSYPSENTGAYYISAVSQLNAAKKAQGYLSAIKAGDNKTIDRLVRFYYEDYRKNSLQYSDVPEYKIFALICEDKLLVGNADAAAAIQAGAVTYMNYCMQCPATKTRLEILFYLSGLLKDVGLDNEQADYFSEKANTVLCSPTDIVLVSSKAE</sequence>
<dbReference type="EMBL" id="FNID01000005">
    <property type="protein sequence ID" value="SDM77809.1"/>
    <property type="molecule type" value="Genomic_DNA"/>
</dbReference>
<accession>A0A1G9VZT0</accession>
<proteinExistence type="predicted"/>
<protein>
    <submittedName>
        <fullName evidence="2">Uncharacterized protein</fullName>
    </submittedName>
</protein>
<evidence type="ECO:0000313" key="3">
    <source>
        <dbReference type="Proteomes" id="UP000199182"/>
    </source>
</evidence>
<dbReference type="RefSeq" id="WP_092638116.1">
    <property type="nucleotide sequence ID" value="NZ_FNID01000005.1"/>
</dbReference>
<reference evidence="2 3" key="1">
    <citation type="submission" date="2016-10" db="EMBL/GenBank/DDBJ databases">
        <authorList>
            <person name="de Groot N.N."/>
        </authorList>
    </citation>
    <scope>NUCLEOTIDE SEQUENCE [LARGE SCALE GENOMIC DNA]</scope>
    <source>
        <strain evidence="2 3">CGMCC 1.5012</strain>
    </source>
</reference>
<gene>
    <name evidence="2" type="ORF">SAMN05192585_1057</name>
</gene>
<keyword evidence="1" id="KW-1133">Transmembrane helix</keyword>
<evidence type="ECO:0000256" key="1">
    <source>
        <dbReference type="SAM" id="Phobius"/>
    </source>
</evidence>
<feature type="transmembrane region" description="Helical" evidence="1">
    <location>
        <begin position="6"/>
        <end position="27"/>
    </location>
</feature>
<dbReference type="Proteomes" id="UP000199182">
    <property type="component" value="Unassembled WGS sequence"/>
</dbReference>